<dbReference type="SUPFAM" id="SSF55874">
    <property type="entry name" value="ATPase domain of HSP90 chaperone/DNA topoisomerase II/histidine kinase"/>
    <property type="match status" value="1"/>
</dbReference>
<organism evidence="11">
    <name type="scientific">Streptomyces sp. NBC_00060</name>
    <dbReference type="NCBI Taxonomy" id="2975636"/>
    <lineage>
        <taxon>Bacteria</taxon>
        <taxon>Bacillati</taxon>
        <taxon>Actinomycetota</taxon>
        <taxon>Actinomycetes</taxon>
        <taxon>Kitasatosporales</taxon>
        <taxon>Streptomycetaceae</taxon>
        <taxon>Streptomyces</taxon>
    </lineage>
</organism>
<feature type="transmembrane region" description="Helical" evidence="9">
    <location>
        <begin position="89"/>
        <end position="107"/>
    </location>
</feature>
<dbReference type="InterPro" id="IPR050482">
    <property type="entry name" value="Sensor_HK_TwoCompSys"/>
</dbReference>
<evidence type="ECO:0000256" key="2">
    <source>
        <dbReference type="ARBA" id="ARBA00012438"/>
    </source>
</evidence>
<dbReference type="CDD" id="cd16917">
    <property type="entry name" value="HATPase_UhpB-NarQ-NarX-like"/>
    <property type="match status" value="1"/>
</dbReference>
<keyword evidence="8" id="KW-0902">Two-component regulatory system</keyword>
<keyword evidence="3" id="KW-0597">Phosphoprotein</keyword>
<feature type="transmembrane region" description="Helical" evidence="9">
    <location>
        <begin position="119"/>
        <end position="142"/>
    </location>
</feature>
<proteinExistence type="predicted"/>
<dbReference type="GO" id="GO:0046983">
    <property type="term" value="F:protein dimerization activity"/>
    <property type="evidence" value="ECO:0007669"/>
    <property type="project" value="InterPro"/>
</dbReference>
<keyword evidence="5" id="KW-0547">Nucleotide-binding</keyword>
<dbReference type="PANTHER" id="PTHR24421">
    <property type="entry name" value="NITRATE/NITRITE SENSOR PROTEIN NARX-RELATED"/>
    <property type="match status" value="1"/>
</dbReference>
<evidence type="ECO:0000256" key="4">
    <source>
        <dbReference type="ARBA" id="ARBA00022679"/>
    </source>
</evidence>
<keyword evidence="6 11" id="KW-0418">Kinase</keyword>
<dbReference type="Gene3D" id="3.30.565.10">
    <property type="entry name" value="Histidine kinase-like ATPase, C-terminal domain"/>
    <property type="match status" value="1"/>
</dbReference>
<dbReference type="AlphaFoldDB" id="A0AAU2GQP9"/>
<dbReference type="Pfam" id="PF07730">
    <property type="entry name" value="HisKA_3"/>
    <property type="match status" value="1"/>
</dbReference>
<dbReference type="InterPro" id="IPR011712">
    <property type="entry name" value="Sig_transdc_His_kin_sub3_dim/P"/>
</dbReference>
<feature type="transmembrane region" description="Helical" evidence="9">
    <location>
        <begin position="53"/>
        <end position="77"/>
    </location>
</feature>
<keyword evidence="9" id="KW-0472">Membrane</keyword>
<evidence type="ECO:0000256" key="9">
    <source>
        <dbReference type="SAM" id="Phobius"/>
    </source>
</evidence>
<dbReference type="GO" id="GO:0005524">
    <property type="term" value="F:ATP binding"/>
    <property type="evidence" value="ECO:0007669"/>
    <property type="project" value="UniProtKB-KW"/>
</dbReference>
<evidence type="ECO:0000256" key="1">
    <source>
        <dbReference type="ARBA" id="ARBA00000085"/>
    </source>
</evidence>
<keyword evidence="4" id="KW-0808">Transferase</keyword>
<dbReference type="EC" id="2.7.13.3" evidence="2"/>
<evidence type="ECO:0000313" key="11">
    <source>
        <dbReference type="EMBL" id="WTU38373.1"/>
    </source>
</evidence>
<dbReference type="Gene3D" id="1.20.5.1930">
    <property type="match status" value="1"/>
</dbReference>
<keyword evidence="9" id="KW-1133">Transmembrane helix</keyword>
<dbReference type="PANTHER" id="PTHR24421:SF10">
    <property type="entry name" value="NITRATE_NITRITE SENSOR PROTEIN NARQ"/>
    <property type="match status" value="1"/>
</dbReference>
<dbReference type="InterPro" id="IPR036890">
    <property type="entry name" value="HATPase_C_sf"/>
</dbReference>
<evidence type="ECO:0000256" key="8">
    <source>
        <dbReference type="ARBA" id="ARBA00023012"/>
    </source>
</evidence>
<dbReference type="EMBL" id="CP108253">
    <property type="protein sequence ID" value="WTU38373.1"/>
    <property type="molecule type" value="Genomic_DNA"/>
</dbReference>
<gene>
    <name evidence="11" type="ORF">OHV25_01770</name>
</gene>
<evidence type="ECO:0000256" key="6">
    <source>
        <dbReference type="ARBA" id="ARBA00022777"/>
    </source>
</evidence>
<protein>
    <recommendedName>
        <fullName evidence="2">histidine kinase</fullName>
        <ecNumber evidence="2">2.7.13.3</ecNumber>
    </recommendedName>
</protein>
<evidence type="ECO:0000256" key="3">
    <source>
        <dbReference type="ARBA" id="ARBA00022553"/>
    </source>
</evidence>
<feature type="domain" description="Signal transduction histidine kinase subgroup 3 dimerisation and phosphoacceptor" evidence="10">
    <location>
        <begin position="175"/>
        <end position="238"/>
    </location>
</feature>
<keyword evidence="9" id="KW-0812">Transmembrane</keyword>
<sequence length="398" mass="43541">MRAGPPLVLLAPCLVVLGESWETWRCFPHGQSSPVYFSLLFLTPPLLLLRKRFPLAVFLLALPVLCTGAFFAPLVPLYEMARRYSSRTLLIGCGSAYALIVFFVRFFPPLGEEFTRECLSHYLVAFLAGGVQTTSALALGMLMRARRELAARLVELTQAHEREKRLEVEQVLAAERARLAREMHDVIAHDVSLISVQAGALQVTAADQPTREAARTVRRLASHTLEQLRHLLGVLRTPDGTADRQPTLADIPHLLAESGLDVTSRLTTCIMASAAGSSWTPHVQHAAFRTVQEALTNIRKHAPGARVHVRLHEGLRRLHVEVRNGPPDADAKPSALPGSGLGLDGLLERARLLGGTFEAYPLRDGGFLVRAVFSPRRPAGQAVVGRRVAGAPAFRRSS</sequence>
<name>A0AAU2GQP9_9ACTN</name>
<reference evidence="11" key="1">
    <citation type="submission" date="2022-10" db="EMBL/GenBank/DDBJ databases">
        <title>The complete genomes of actinobacterial strains from the NBC collection.</title>
        <authorList>
            <person name="Joergensen T.S."/>
            <person name="Alvarez Arevalo M."/>
            <person name="Sterndorff E.B."/>
            <person name="Faurdal D."/>
            <person name="Vuksanovic O."/>
            <person name="Mourched A.-S."/>
            <person name="Charusanti P."/>
            <person name="Shaw S."/>
            <person name="Blin K."/>
            <person name="Weber T."/>
        </authorList>
    </citation>
    <scope>NUCLEOTIDE SEQUENCE</scope>
    <source>
        <strain evidence="11">NBC_00060</strain>
    </source>
</reference>
<evidence type="ECO:0000256" key="5">
    <source>
        <dbReference type="ARBA" id="ARBA00022741"/>
    </source>
</evidence>
<evidence type="ECO:0000259" key="10">
    <source>
        <dbReference type="Pfam" id="PF07730"/>
    </source>
</evidence>
<keyword evidence="7" id="KW-0067">ATP-binding</keyword>
<dbReference type="GO" id="GO:0016020">
    <property type="term" value="C:membrane"/>
    <property type="evidence" value="ECO:0007669"/>
    <property type="project" value="InterPro"/>
</dbReference>
<comment type="catalytic activity">
    <reaction evidence="1">
        <text>ATP + protein L-histidine = ADP + protein N-phospho-L-histidine.</text>
        <dbReference type="EC" id="2.7.13.3"/>
    </reaction>
</comment>
<accession>A0AAU2GQP9</accession>
<dbReference type="GO" id="GO:0000155">
    <property type="term" value="F:phosphorelay sensor kinase activity"/>
    <property type="evidence" value="ECO:0007669"/>
    <property type="project" value="InterPro"/>
</dbReference>
<evidence type="ECO:0000256" key="7">
    <source>
        <dbReference type="ARBA" id="ARBA00022840"/>
    </source>
</evidence>